<dbReference type="Pfam" id="PF12833">
    <property type="entry name" value="HTH_18"/>
    <property type="match status" value="1"/>
</dbReference>
<keyword evidence="2" id="KW-0238">DNA-binding</keyword>
<dbReference type="GO" id="GO:0043565">
    <property type="term" value="F:sequence-specific DNA binding"/>
    <property type="evidence" value="ECO:0007669"/>
    <property type="project" value="InterPro"/>
</dbReference>
<dbReference type="EMBL" id="CP023702">
    <property type="protein sequence ID" value="QEU73977.1"/>
    <property type="molecule type" value="Genomic_DNA"/>
</dbReference>
<evidence type="ECO:0000256" key="3">
    <source>
        <dbReference type="ARBA" id="ARBA00023163"/>
    </source>
</evidence>
<dbReference type="PROSITE" id="PS01124">
    <property type="entry name" value="HTH_ARAC_FAMILY_2"/>
    <property type="match status" value="1"/>
</dbReference>
<evidence type="ECO:0000256" key="4">
    <source>
        <dbReference type="SAM" id="MobiDB-lite"/>
    </source>
</evidence>
<dbReference type="GO" id="GO:0003700">
    <property type="term" value="F:DNA-binding transcription factor activity"/>
    <property type="evidence" value="ECO:0007669"/>
    <property type="project" value="InterPro"/>
</dbReference>
<sequence length="157" mass="17408">MCHPAWKHALTTAQHLKDLTRLRPVRDRIDREYARPLDVGALARDANMPAGRLSDLFRLAYGKSPHAYLMARRVERAAFLMLHGDFGTTTELRSAVGRPSPDAFDALFTELVGMTPDAYRLRARGGAEPVDDTAPAGPQKRLPDRSGIEKHSLPGRP</sequence>
<accession>A0A5J6FDV4</accession>
<feature type="domain" description="HTH araC/xylS-type" evidence="5">
    <location>
        <begin position="23"/>
        <end position="122"/>
    </location>
</feature>
<dbReference type="PANTHER" id="PTHR46796:SF2">
    <property type="entry name" value="TRANSCRIPTIONAL REGULATORY PROTEIN"/>
    <property type="match status" value="1"/>
</dbReference>
<dbReference type="KEGG" id="snk:CP967_20040"/>
<dbReference type="SMART" id="SM00342">
    <property type="entry name" value="HTH_ARAC"/>
    <property type="match status" value="1"/>
</dbReference>
<keyword evidence="1" id="KW-0805">Transcription regulation</keyword>
<protein>
    <submittedName>
        <fullName evidence="6">AraC family transcriptional regulator</fullName>
    </submittedName>
</protein>
<evidence type="ECO:0000256" key="1">
    <source>
        <dbReference type="ARBA" id="ARBA00023015"/>
    </source>
</evidence>
<dbReference type="PANTHER" id="PTHR46796">
    <property type="entry name" value="HTH-TYPE TRANSCRIPTIONAL ACTIVATOR RHAS-RELATED"/>
    <property type="match status" value="1"/>
</dbReference>
<dbReference type="Proteomes" id="UP000326178">
    <property type="component" value="Chromosome"/>
</dbReference>
<dbReference type="InterPro" id="IPR018060">
    <property type="entry name" value="HTH_AraC"/>
</dbReference>
<gene>
    <name evidence="6" type="ORF">CP967_20040</name>
</gene>
<reference evidence="6 7" key="1">
    <citation type="submission" date="2017-09" db="EMBL/GenBank/DDBJ databases">
        <authorList>
            <person name="Lee N."/>
            <person name="Cho B.-K."/>
        </authorList>
    </citation>
    <scope>NUCLEOTIDE SEQUENCE [LARGE SCALE GENOMIC DNA]</scope>
    <source>
        <strain evidence="6 7">ATCC 12769</strain>
    </source>
</reference>
<dbReference type="SUPFAM" id="SSF46689">
    <property type="entry name" value="Homeodomain-like"/>
    <property type="match status" value="1"/>
</dbReference>
<keyword evidence="3" id="KW-0804">Transcription</keyword>
<proteinExistence type="predicted"/>
<organism evidence="6 7">
    <name type="scientific">Streptomyces nitrosporeus</name>
    <dbReference type="NCBI Taxonomy" id="28894"/>
    <lineage>
        <taxon>Bacteria</taxon>
        <taxon>Bacillati</taxon>
        <taxon>Actinomycetota</taxon>
        <taxon>Actinomycetes</taxon>
        <taxon>Kitasatosporales</taxon>
        <taxon>Streptomycetaceae</taxon>
        <taxon>Streptomyces</taxon>
    </lineage>
</organism>
<dbReference type="InterPro" id="IPR009057">
    <property type="entry name" value="Homeodomain-like_sf"/>
</dbReference>
<dbReference type="AlphaFoldDB" id="A0A5J6FDV4"/>
<name>A0A5J6FDV4_9ACTN</name>
<dbReference type="OrthoDB" id="2060755at2"/>
<keyword evidence="7" id="KW-1185">Reference proteome</keyword>
<dbReference type="InterPro" id="IPR050204">
    <property type="entry name" value="AraC_XylS_family_regulators"/>
</dbReference>
<dbReference type="Gene3D" id="1.10.10.60">
    <property type="entry name" value="Homeodomain-like"/>
    <property type="match status" value="1"/>
</dbReference>
<dbReference type="RefSeq" id="WP_150489271.1">
    <property type="nucleotide sequence ID" value="NZ_BMUV01000008.1"/>
</dbReference>
<feature type="compositionally biased region" description="Basic and acidic residues" evidence="4">
    <location>
        <begin position="141"/>
        <end position="157"/>
    </location>
</feature>
<evidence type="ECO:0000259" key="5">
    <source>
        <dbReference type="PROSITE" id="PS01124"/>
    </source>
</evidence>
<evidence type="ECO:0000256" key="2">
    <source>
        <dbReference type="ARBA" id="ARBA00023125"/>
    </source>
</evidence>
<feature type="region of interest" description="Disordered" evidence="4">
    <location>
        <begin position="124"/>
        <end position="157"/>
    </location>
</feature>
<evidence type="ECO:0000313" key="7">
    <source>
        <dbReference type="Proteomes" id="UP000326178"/>
    </source>
</evidence>
<evidence type="ECO:0000313" key="6">
    <source>
        <dbReference type="EMBL" id="QEU73977.1"/>
    </source>
</evidence>